<sequence length="168" mass="19078">MYLEYGCGGTTLVAARHVSKLISVETDRVFAKAVAASLPRSEANITILTPNLGPTREWGYPIFDRPTPSHIARWQRFPKAPWAVIDEPPDLVLIDSRMRVACALESLLHVSVDTRILVDDYSGRDYSLIERFADLIAMHGRMAEFRPRRTFDQDGCRLALQERYSDLN</sequence>
<accession>A0AAE7TFB6</accession>
<dbReference type="Proteomes" id="UP000594015">
    <property type="component" value="Chromosome"/>
</dbReference>
<name>A0AAE7TFB6_9BRAD</name>
<proteinExistence type="predicted"/>
<gene>
    <name evidence="1" type="ORF">WN72_11990</name>
</gene>
<dbReference type="KEGG" id="barh:WN72_11990"/>
<protein>
    <recommendedName>
        <fullName evidence="3">Methyltransferase</fullName>
    </recommendedName>
</protein>
<dbReference type="AlphaFoldDB" id="A0AAE7TFB6"/>
<evidence type="ECO:0000313" key="2">
    <source>
        <dbReference type="Proteomes" id="UP000594015"/>
    </source>
</evidence>
<dbReference type="EMBL" id="CP030050">
    <property type="protein sequence ID" value="QOZ66952.1"/>
    <property type="molecule type" value="Genomic_DNA"/>
</dbReference>
<evidence type="ECO:0008006" key="3">
    <source>
        <dbReference type="Google" id="ProtNLM"/>
    </source>
</evidence>
<dbReference type="Gene3D" id="3.40.50.150">
    <property type="entry name" value="Vaccinia Virus protein VP39"/>
    <property type="match status" value="1"/>
</dbReference>
<organism evidence="1 2">
    <name type="scientific">Bradyrhizobium arachidis</name>
    <dbReference type="NCBI Taxonomy" id="858423"/>
    <lineage>
        <taxon>Bacteria</taxon>
        <taxon>Pseudomonadati</taxon>
        <taxon>Pseudomonadota</taxon>
        <taxon>Alphaproteobacteria</taxon>
        <taxon>Hyphomicrobiales</taxon>
        <taxon>Nitrobacteraceae</taxon>
        <taxon>Bradyrhizobium</taxon>
    </lineage>
</organism>
<dbReference type="InterPro" id="IPR029063">
    <property type="entry name" value="SAM-dependent_MTases_sf"/>
</dbReference>
<reference evidence="1 2" key="1">
    <citation type="submission" date="2018-06" db="EMBL/GenBank/DDBJ databases">
        <title>Comparative genomics of Bradyrhizobium nodulating Arachidis hypogaea.</title>
        <authorList>
            <person name="Li Y."/>
        </authorList>
    </citation>
    <scope>NUCLEOTIDE SEQUENCE [LARGE SCALE GENOMIC DNA]</scope>
    <source>
        <strain evidence="1 2">CCBAU 051107</strain>
    </source>
</reference>
<evidence type="ECO:0000313" key="1">
    <source>
        <dbReference type="EMBL" id="QOZ66952.1"/>
    </source>
</evidence>